<proteinExistence type="predicted"/>
<protein>
    <submittedName>
        <fullName evidence="1">Methionine aminopeptidase 1D chloroplastic/mitochondrial</fullName>
    </submittedName>
</protein>
<evidence type="ECO:0000313" key="1">
    <source>
        <dbReference type="EMBL" id="AQK86247.1"/>
    </source>
</evidence>
<reference evidence="1" key="1">
    <citation type="submission" date="2015-12" db="EMBL/GenBank/DDBJ databases">
        <title>Update maize B73 reference genome by single molecule sequencing technologies.</title>
        <authorList>
            <consortium name="Maize Genome Sequencing Project"/>
            <person name="Ware D."/>
        </authorList>
    </citation>
    <scope>NUCLEOTIDE SEQUENCE</scope>
    <source>
        <tissue evidence="1">Seedling</tissue>
    </source>
</reference>
<dbReference type="AlphaFoldDB" id="A0A1D6M549"/>
<dbReference type="PaxDb" id="4577-GRMZM2G132324_P01"/>
<sequence>MVRALRLGGRAAAAVRWCTYRRAAVALCVANLVAVLLVARALYAPSSFAFAPKRGELKYSREHMRWVDESIRIRRAAEPVELIEAIIAVLRSSCVWNSICSEAIEAWCVGKLKDMRSTSSKNLSNFGLSSEDSRMLKRALEFNWQMLLEDIGLWIPPNIW</sequence>
<dbReference type="ExpressionAtlas" id="A0A1D6M549">
    <property type="expression patterns" value="baseline"/>
</dbReference>
<keyword evidence="1" id="KW-0031">Aminopeptidase</keyword>
<gene>
    <name evidence="1" type="ORF">ZEAMMB73_Zm00001d038294</name>
</gene>
<dbReference type="InParanoid" id="A0A1D6M549"/>
<dbReference type="PANTHER" id="PTHR33344">
    <property type="entry name" value="OS02G0761600 PROTEIN"/>
    <property type="match status" value="1"/>
</dbReference>
<accession>A0A1D6M549</accession>
<dbReference type="EMBL" id="CM000782">
    <property type="protein sequence ID" value="AQK86247.1"/>
    <property type="molecule type" value="Genomic_DNA"/>
</dbReference>
<dbReference type="PANTHER" id="PTHR33344:SF1">
    <property type="entry name" value="OS06G0214100 PROTEIN"/>
    <property type="match status" value="1"/>
</dbReference>
<name>A0A1D6M549_MAIZE</name>
<keyword evidence="1" id="KW-0378">Hydrolase</keyword>
<keyword evidence="1" id="KW-0645">Protease</keyword>
<organism evidence="1">
    <name type="scientific">Zea mays</name>
    <name type="common">Maize</name>
    <dbReference type="NCBI Taxonomy" id="4577"/>
    <lineage>
        <taxon>Eukaryota</taxon>
        <taxon>Viridiplantae</taxon>
        <taxon>Streptophyta</taxon>
        <taxon>Embryophyta</taxon>
        <taxon>Tracheophyta</taxon>
        <taxon>Spermatophyta</taxon>
        <taxon>Magnoliopsida</taxon>
        <taxon>Liliopsida</taxon>
        <taxon>Poales</taxon>
        <taxon>Poaceae</taxon>
        <taxon>PACMAD clade</taxon>
        <taxon>Panicoideae</taxon>
        <taxon>Andropogonodae</taxon>
        <taxon>Andropogoneae</taxon>
        <taxon>Tripsacinae</taxon>
        <taxon>Zea</taxon>
    </lineage>
</organism>
<dbReference type="GO" id="GO:0004177">
    <property type="term" value="F:aminopeptidase activity"/>
    <property type="evidence" value="ECO:0007669"/>
    <property type="project" value="UniProtKB-KW"/>
</dbReference>